<evidence type="ECO:0000313" key="1">
    <source>
        <dbReference type="EMBL" id="KAL2065779.1"/>
    </source>
</evidence>
<protein>
    <submittedName>
        <fullName evidence="1">Uncharacterized protein</fullName>
    </submittedName>
</protein>
<reference evidence="1 2" key="1">
    <citation type="journal article" date="2024" name="Commun. Biol.">
        <title>Comparative genomic analysis of thermophilic fungi reveals convergent evolutionary adaptations and gene losses.</title>
        <authorList>
            <person name="Steindorff A.S."/>
            <person name="Aguilar-Pontes M.V."/>
            <person name="Robinson A.J."/>
            <person name="Andreopoulos B."/>
            <person name="LaButti K."/>
            <person name="Kuo A."/>
            <person name="Mondo S."/>
            <person name="Riley R."/>
            <person name="Otillar R."/>
            <person name="Haridas S."/>
            <person name="Lipzen A."/>
            <person name="Grimwood J."/>
            <person name="Schmutz J."/>
            <person name="Clum A."/>
            <person name="Reid I.D."/>
            <person name="Moisan M.C."/>
            <person name="Butler G."/>
            <person name="Nguyen T.T.M."/>
            <person name="Dewar K."/>
            <person name="Conant G."/>
            <person name="Drula E."/>
            <person name="Henrissat B."/>
            <person name="Hansel C."/>
            <person name="Singer S."/>
            <person name="Hutchinson M.I."/>
            <person name="de Vries R.P."/>
            <person name="Natvig D.O."/>
            <person name="Powell A.J."/>
            <person name="Tsang A."/>
            <person name="Grigoriev I.V."/>
        </authorList>
    </citation>
    <scope>NUCLEOTIDE SEQUENCE [LARGE SCALE GENOMIC DNA]</scope>
    <source>
        <strain evidence="1 2">CBS 494.80</strain>
    </source>
</reference>
<dbReference type="EMBL" id="JAZHXI010000012">
    <property type="protein sequence ID" value="KAL2065779.1"/>
    <property type="molecule type" value="Genomic_DNA"/>
</dbReference>
<sequence>MEYARDKSFGICFTVSMSAIKLSNIEWFLGAIDVDGGGTAMSTKGKGLFARSDDHSLSFVLIPGSARQSSVP</sequence>
<keyword evidence="2" id="KW-1185">Reference proteome</keyword>
<evidence type="ECO:0000313" key="2">
    <source>
        <dbReference type="Proteomes" id="UP001595075"/>
    </source>
</evidence>
<accession>A0ABR4C941</accession>
<gene>
    <name evidence="1" type="ORF">VTL71DRAFT_3449</name>
</gene>
<organism evidence="1 2">
    <name type="scientific">Oculimacula yallundae</name>
    <dbReference type="NCBI Taxonomy" id="86028"/>
    <lineage>
        <taxon>Eukaryota</taxon>
        <taxon>Fungi</taxon>
        <taxon>Dikarya</taxon>
        <taxon>Ascomycota</taxon>
        <taxon>Pezizomycotina</taxon>
        <taxon>Leotiomycetes</taxon>
        <taxon>Helotiales</taxon>
        <taxon>Ploettnerulaceae</taxon>
        <taxon>Oculimacula</taxon>
    </lineage>
</organism>
<name>A0ABR4C941_9HELO</name>
<proteinExistence type="predicted"/>
<dbReference type="Proteomes" id="UP001595075">
    <property type="component" value="Unassembled WGS sequence"/>
</dbReference>
<comment type="caution">
    <text evidence="1">The sequence shown here is derived from an EMBL/GenBank/DDBJ whole genome shotgun (WGS) entry which is preliminary data.</text>
</comment>